<proteinExistence type="predicted"/>
<name>A0A0F9IP10_9ZZZZ</name>
<comment type="caution">
    <text evidence="1">The sequence shown here is derived from an EMBL/GenBank/DDBJ whole genome shotgun (WGS) entry which is preliminary data.</text>
</comment>
<gene>
    <name evidence="1" type="ORF">LCGC14_1634120</name>
</gene>
<dbReference type="AlphaFoldDB" id="A0A0F9IP10"/>
<dbReference type="EMBL" id="LAZR01013522">
    <property type="protein sequence ID" value="KKM21569.1"/>
    <property type="molecule type" value="Genomic_DNA"/>
</dbReference>
<evidence type="ECO:0000313" key="1">
    <source>
        <dbReference type="EMBL" id="KKM21569.1"/>
    </source>
</evidence>
<organism evidence="1">
    <name type="scientific">marine sediment metagenome</name>
    <dbReference type="NCBI Taxonomy" id="412755"/>
    <lineage>
        <taxon>unclassified sequences</taxon>
        <taxon>metagenomes</taxon>
        <taxon>ecological metagenomes</taxon>
    </lineage>
</organism>
<sequence length="140" mass="14910">MAKYDSSKVILTIDDGSGSPVVLTQFILELGGVKITANSEPSTAFGDGWEENLPTGIRKVEELTVTGFLDDVTQHPALKDVDGDVIDTSRTFVVDFGNAGGTNVKLTFEAWLTAYEVTAAVNSVTRYTATFLPTGSAAWS</sequence>
<accession>A0A0F9IP10</accession>
<protein>
    <submittedName>
        <fullName evidence="1">Uncharacterized protein</fullName>
    </submittedName>
</protein>
<reference evidence="1" key="1">
    <citation type="journal article" date="2015" name="Nature">
        <title>Complex archaea that bridge the gap between prokaryotes and eukaryotes.</title>
        <authorList>
            <person name="Spang A."/>
            <person name="Saw J.H."/>
            <person name="Jorgensen S.L."/>
            <person name="Zaremba-Niedzwiedzka K."/>
            <person name="Martijn J."/>
            <person name="Lind A.E."/>
            <person name="van Eijk R."/>
            <person name="Schleper C."/>
            <person name="Guy L."/>
            <person name="Ettema T.J."/>
        </authorList>
    </citation>
    <scope>NUCLEOTIDE SEQUENCE</scope>
</reference>